<evidence type="ECO:0000313" key="2">
    <source>
        <dbReference type="Proteomes" id="UP000887159"/>
    </source>
</evidence>
<dbReference type="EMBL" id="BMAU01021437">
    <property type="protein sequence ID" value="GFY36571.1"/>
    <property type="molecule type" value="Genomic_DNA"/>
</dbReference>
<protein>
    <submittedName>
        <fullName evidence="1">Uncharacterized protein</fullName>
    </submittedName>
</protein>
<proteinExistence type="predicted"/>
<accession>A0A8X7BLM4</accession>
<evidence type="ECO:0000313" key="1">
    <source>
        <dbReference type="EMBL" id="GFY36571.1"/>
    </source>
</evidence>
<dbReference type="AlphaFoldDB" id="A0A8X7BLM4"/>
<keyword evidence="2" id="KW-1185">Reference proteome</keyword>
<organism evidence="1 2">
    <name type="scientific">Trichonephila clavipes</name>
    <name type="common">Golden silk orbweaver</name>
    <name type="synonym">Nephila clavipes</name>
    <dbReference type="NCBI Taxonomy" id="2585209"/>
    <lineage>
        <taxon>Eukaryota</taxon>
        <taxon>Metazoa</taxon>
        <taxon>Ecdysozoa</taxon>
        <taxon>Arthropoda</taxon>
        <taxon>Chelicerata</taxon>
        <taxon>Arachnida</taxon>
        <taxon>Araneae</taxon>
        <taxon>Araneomorphae</taxon>
        <taxon>Entelegynae</taxon>
        <taxon>Araneoidea</taxon>
        <taxon>Nephilidae</taxon>
        <taxon>Trichonephila</taxon>
    </lineage>
</organism>
<sequence>MELILLPIEAESSFGSTATTCWNNSNKQTRSRCIIWPDLGQQTISLMVSQCIAIYWCPPAPVVMKIVGDDGYFQEVPVKSEHRYTLPR</sequence>
<reference evidence="1" key="1">
    <citation type="submission" date="2020-08" db="EMBL/GenBank/DDBJ databases">
        <title>Multicomponent nature underlies the extraordinary mechanical properties of spider dragline silk.</title>
        <authorList>
            <person name="Kono N."/>
            <person name="Nakamura H."/>
            <person name="Mori M."/>
            <person name="Yoshida Y."/>
            <person name="Ohtoshi R."/>
            <person name="Malay A.D."/>
            <person name="Moran D.A.P."/>
            <person name="Tomita M."/>
            <person name="Numata K."/>
            <person name="Arakawa K."/>
        </authorList>
    </citation>
    <scope>NUCLEOTIDE SEQUENCE</scope>
</reference>
<name>A0A8X7BLM4_TRICX</name>
<dbReference type="Proteomes" id="UP000887159">
    <property type="component" value="Unassembled WGS sequence"/>
</dbReference>
<comment type="caution">
    <text evidence="1">The sequence shown here is derived from an EMBL/GenBank/DDBJ whole genome shotgun (WGS) entry which is preliminary data.</text>
</comment>
<gene>
    <name evidence="1" type="ORF">TNCV_27761</name>
</gene>